<dbReference type="InterPro" id="IPR052025">
    <property type="entry name" value="Xyloglucanase_GH74"/>
</dbReference>
<name>A0A1Y2JUJ0_BRAJP</name>
<evidence type="ECO:0000256" key="1">
    <source>
        <dbReference type="SAM" id="SignalP"/>
    </source>
</evidence>
<comment type="caution">
    <text evidence="2">The sequence shown here is derived from an EMBL/GenBank/DDBJ whole genome shotgun (WGS) entry which is preliminary data.</text>
</comment>
<dbReference type="InterPro" id="IPR015943">
    <property type="entry name" value="WD40/YVTN_repeat-like_dom_sf"/>
</dbReference>
<organism evidence="2 3">
    <name type="scientific">Bradyrhizobium japonicum</name>
    <dbReference type="NCBI Taxonomy" id="375"/>
    <lineage>
        <taxon>Bacteria</taxon>
        <taxon>Pseudomonadati</taxon>
        <taxon>Pseudomonadota</taxon>
        <taxon>Alphaproteobacteria</taxon>
        <taxon>Hyphomicrobiales</taxon>
        <taxon>Nitrobacteraceae</taxon>
        <taxon>Bradyrhizobium</taxon>
    </lineage>
</organism>
<reference evidence="2 3" key="1">
    <citation type="submission" date="2017-03" db="EMBL/GenBank/DDBJ databases">
        <title>Whole genome sequences of fourteen strains of Bradyrhizobium canariense and one strain of Bradyrhizobium japonicum isolated from Lupinus (Papilionoideae: Genisteae) species in Algeria.</title>
        <authorList>
            <person name="Crovadore J."/>
            <person name="Chekireb D."/>
            <person name="Brachmann A."/>
            <person name="Chablais R."/>
            <person name="Cochard B."/>
            <person name="Lefort F."/>
        </authorList>
    </citation>
    <scope>NUCLEOTIDE SEQUENCE [LARGE SCALE GENOMIC DNA]</scope>
    <source>
        <strain evidence="2 3">UBMA197</strain>
    </source>
</reference>
<dbReference type="Proteomes" id="UP000193335">
    <property type="component" value="Unassembled WGS sequence"/>
</dbReference>
<proteinExistence type="predicted"/>
<accession>A0A1Y2JUJ0</accession>
<evidence type="ECO:0000313" key="3">
    <source>
        <dbReference type="Proteomes" id="UP000193335"/>
    </source>
</evidence>
<gene>
    <name evidence="2" type="ORF">BSZ19_07860</name>
</gene>
<dbReference type="PANTHER" id="PTHR43739:SF5">
    <property type="entry name" value="EXO-ALPHA-SIALIDASE"/>
    <property type="match status" value="1"/>
</dbReference>
<dbReference type="Gene3D" id="2.130.10.10">
    <property type="entry name" value="YVTN repeat-like/Quinoprotein amine dehydrogenase"/>
    <property type="match status" value="4"/>
</dbReference>
<dbReference type="GO" id="GO:0010411">
    <property type="term" value="P:xyloglucan metabolic process"/>
    <property type="evidence" value="ECO:0007669"/>
    <property type="project" value="TreeGrafter"/>
</dbReference>
<dbReference type="AlphaFoldDB" id="A0A1Y2JUJ0"/>
<evidence type="ECO:0000313" key="2">
    <source>
        <dbReference type="EMBL" id="OSJ35551.1"/>
    </source>
</evidence>
<keyword evidence="1" id="KW-0732">Signal</keyword>
<evidence type="ECO:0008006" key="4">
    <source>
        <dbReference type="Google" id="ProtNLM"/>
    </source>
</evidence>
<dbReference type="CDD" id="cd15482">
    <property type="entry name" value="Sialidase_non-viral"/>
    <property type="match status" value="1"/>
</dbReference>
<sequence>MEGKMKCQMYSALFLAVVGFALPAQSQPSPIDWTLEEFQPNVPYGGRADTIAVNPSDNRIMFVASESGGLFKTTDGGTHWSHVDTLGAYYTSAVAYVTSDILLATATDRFSVGNEGGGIWRSSDGGVTWSHIPSPSLGGPRDLRFDAREISIAPDTGDIFVATSYGVAKSSDQGASWIVRGPINFAAISVSAQSGNLVIAGSNDSRFSTKVVRSDDGGATWAATNFPVPVSFPVPVFDLHALAASPLDANTFYAYGDPDFFVSEDGGVSWSKIVPTFSRGPQDFCGGIGFVKPLATPTGLTLWLGNRCTVAKLVAPQIPGTSRFDYSGPVIQSTADHWDTRDMAFRTQGPDTGAPLLLATDGGVHRTLDGGVNWTLTGSGPNGYNALQITEVKGQWIDNLAKYDLYIAVQDNGIWASGDGGLTWPPPNAGPEGLNIEMQKHFRSPADSVVTVTACGPCTNKVGGRVFSQTYGAAFSGLHQWPDPPGPVVGHPTSIFKSFHNQGVDDTPGKFLKGFAATHDLGSSWTQYAVVPADRRDIPKLSAIRVAHRQLPVQYQAIRTGFDATRNFEIVHLVRLTMSPPSTMASVYFPAMNGFGGIGISPPDWDWHHVFGVDPKDSQHLIAPDVINGKIMESHDGGDNWSEIPGLTSLVTDAGRFRSGAGASPFNVGIFPAFPFDVGHFPFASHVSFSGDDPNSVAIGTQQNGLFVSRDRGATWIKVPNSERATAITSIDWMSPTDAFVSTLGRGLWKLTGSQVVTSVRPLCVIQSCRIKYIFKGDPSPDRFKRGIVVFEGEIMGARVEAGALRELSVTPQTSLAFVGAPVKLAIRYTNRRIGIIGIETNKTFALPSGRLLTGLALDERGGLFGALYTSGRIPLSDKSATRQDVRTADARFVLQQNRSPTLSKPYISLSATGKGMDNVEPEDPLTLTGERMPSGAVLEIVLDGSAIGKTEGDRSGFLKTIIKAPRELGPHTLIVRDANTKRTIDGASFVVRHRDAE</sequence>
<dbReference type="PANTHER" id="PTHR43739">
    <property type="entry name" value="XYLOGLUCANASE (EUROFUNG)"/>
    <property type="match status" value="1"/>
</dbReference>
<dbReference type="SUPFAM" id="SSF110296">
    <property type="entry name" value="Oligoxyloglucan reducing end-specific cellobiohydrolase"/>
    <property type="match status" value="2"/>
</dbReference>
<feature type="signal peptide" evidence="1">
    <location>
        <begin position="1"/>
        <end position="26"/>
    </location>
</feature>
<dbReference type="EMBL" id="NAFL01000215">
    <property type="protein sequence ID" value="OSJ35551.1"/>
    <property type="molecule type" value="Genomic_DNA"/>
</dbReference>
<feature type="chain" id="PRO_5012530965" description="Photosynthesis system II assembly factor Ycf48/Hcf136-like domain-containing protein" evidence="1">
    <location>
        <begin position="27"/>
        <end position="998"/>
    </location>
</feature>
<protein>
    <recommendedName>
        <fullName evidence="4">Photosynthesis system II assembly factor Ycf48/Hcf136-like domain-containing protein</fullName>
    </recommendedName>
</protein>